<keyword evidence="1" id="KW-0472">Membrane</keyword>
<feature type="transmembrane region" description="Helical" evidence="1">
    <location>
        <begin position="248"/>
        <end position="266"/>
    </location>
</feature>
<feature type="transmembrane region" description="Helical" evidence="1">
    <location>
        <begin position="154"/>
        <end position="170"/>
    </location>
</feature>
<evidence type="ECO:0000256" key="1">
    <source>
        <dbReference type="SAM" id="Phobius"/>
    </source>
</evidence>
<dbReference type="RefSeq" id="WP_007859041.1">
    <property type="nucleotide sequence ID" value="NZ_KQ235879.1"/>
</dbReference>
<dbReference type="InterPro" id="IPR018650">
    <property type="entry name" value="STSV1_Orf64"/>
</dbReference>
<evidence type="ECO:0008006" key="4">
    <source>
        <dbReference type="Google" id="ProtNLM"/>
    </source>
</evidence>
<feature type="transmembrane region" description="Helical" evidence="1">
    <location>
        <begin position="275"/>
        <end position="292"/>
    </location>
</feature>
<feature type="transmembrane region" description="Helical" evidence="1">
    <location>
        <begin position="373"/>
        <end position="395"/>
    </location>
</feature>
<dbReference type="PATRIC" id="fig|742734.4.peg.3527"/>
<keyword evidence="1" id="KW-1133">Transmembrane helix</keyword>
<feature type="transmembrane region" description="Helical" evidence="1">
    <location>
        <begin position="209"/>
        <end position="228"/>
    </location>
</feature>
<dbReference type="OrthoDB" id="2210955at2"/>
<accession>A0A0J9ERC4</accession>
<feature type="transmembrane region" description="Helical" evidence="1">
    <location>
        <begin position="72"/>
        <end position="88"/>
    </location>
</feature>
<feature type="transmembrane region" description="Helical" evidence="1">
    <location>
        <begin position="100"/>
        <end position="118"/>
    </location>
</feature>
<organism evidence="2 3">
    <name type="scientific">[Clostridium] citroniae WAL-19142</name>
    <dbReference type="NCBI Taxonomy" id="742734"/>
    <lineage>
        <taxon>Bacteria</taxon>
        <taxon>Bacillati</taxon>
        <taxon>Bacillota</taxon>
        <taxon>Clostridia</taxon>
        <taxon>Lachnospirales</taxon>
        <taxon>Lachnospiraceae</taxon>
        <taxon>Enterocloster</taxon>
    </lineage>
</organism>
<feature type="transmembrane region" description="Helical" evidence="1">
    <location>
        <begin position="322"/>
        <end position="339"/>
    </location>
</feature>
<dbReference type="GeneID" id="93162172"/>
<protein>
    <recommendedName>
        <fullName evidence="4">DUF2079 domain-containing protein</fullName>
    </recommendedName>
</protein>
<sequence length="492" mass="56848">MRERTDKWLTGRTLPIILAGAALLWFLFTASMTVLRYRLNYASAYDFGIFSQMYYYMDKLWEPLTTCERDGLLSHFAVHLSPVFYVLLPFYKLVPRPETLLVLQALLVISGMVPLYLLTRAFGFSHIQTLCFGLAYCLYPAFMGGCFYDFHENKFLAVIILWCFYFLETGRFKTMTAMVCLLLLVKEDAPVYAACIGLYAFFCKRQRRYGALIFVGSCLYFCMAIWYINQFGDGAMINRFDNFISDKRLGLISMFKTILVNPAYVLSQIAVKDKVVFFLQMLLPLGFLPLLTKNWRKWPLLIPFLLINLMSNYKYQHSIHYQYTYGSGALLIYLAAVNFRDWRGQDRFLYVKSRRSSSGLESRPSALGLNFHLLVWGLLCGLIFTGIIAESRLFYVRTYARSHESAALARDLLSEIPQEASVRSSTFFIPQLSGRDEIYMIDSSHSAQYVVIDRRPGYQKDQEDILEDCSQQGYVMLGEVDGYVTVMRAEDE</sequence>
<dbReference type="Pfam" id="PF09852">
    <property type="entry name" value="DUF2079"/>
    <property type="match status" value="1"/>
</dbReference>
<dbReference type="AlphaFoldDB" id="A0A0J9ERC4"/>
<proteinExistence type="predicted"/>
<feature type="transmembrane region" description="Helical" evidence="1">
    <location>
        <begin position="124"/>
        <end position="142"/>
    </location>
</feature>
<feature type="transmembrane region" description="Helical" evidence="1">
    <location>
        <begin position="12"/>
        <end position="32"/>
    </location>
</feature>
<dbReference type="EMBL" id="ADLK01000024">
    <property type="protein sequence ID" value="KMW18385.1"/>
    <property type="molecule type" value="Genomic_DNA"/>
</dbReference>
<gene>
    <name evidence="2" type="ORF">HMPREF9470_03295</name>
</gene>
<comment type="caution">
    <text evidence="2">The sequence shown here is derived from an EMBL/GenBank/DDBJ whole genome shotgun (WGS) entry which is preliminary data.</text>
</comment>
<reference evidence="2 3" key="1">
    <citation type="submission" date="2011-04" db="EMBL/GenBank/DDBJ databases">
        <title>The Genome Sequence of Clostridium citroniae WAL-19142.</title>
        <authorList>
            <consortium name="The Broad Institute Genome Sequencing Platform"/>
            <person name="Earl A."/>
            <person name="Ward D."/>
            <person name="Feldgarden M."/>
            <person name="Gevers D."/>
            <person name="Warren Y.A."/>
            <person name="Tyrrell K.L."/>
            <person name="Citron D.M."/>
            <person name="Goldstein E.J."/>
            <person name="Daigneault M."/>
            <person name="Allen-Vercoe E."/>
            <person name="Young S.K."/>
            <person name="Zeng Q."/>
            <person name="Gargeya S."/>
            <person name="Fitzgerald M."/>
            <person name="Haas B."/>
            <person name="Abouelleil A."/>
            <person name="Alvarado L."/>
            <person name="Arachchi H.M."/>
            <person name="Berlin A."/>
            <person name="Brown A."/>
            <person name="Chapman S.B."/>
            <person name="Chen Z."/>
            <person name="Dunbar C."/>
            <person name="Freedman E."/>
            <person name="Gearin G."/>
            <person name="Gellesch M."/>
            <person name="Goldberg J."/>
            <person name="Griggs A."/>
            <person name="Gujja S."/>
            <person name="Heilman E.R."/>
            <person name="Heiman D."/>
            <person name="Howarth C."/>
            <person name="Larson L."/>
            <person name="Lui A."/>
            <person name="MacDonald P.J."/>
            <person name="Mehta T."/>
            <person name="Montmayeur A."/>
            <person name="Murphy C."/>
            <person name="Neiman D."/>
            <person name="Pearson M."/>
            <person name="Priest M."/>
            <person name="Roberts A."/>
            <person name="Saif S."/>
            <person name="Shea T."/>
            <person name="Shenoy N."/>
            <person name="Sisk P."/>
            <person name="Stolte C."/>
            <person name="Sykes S."/>
            <person name="White J."/>
            <person name="Yandava C."/>
            <person name="Wortman J."/>
            <person name="Nusbaum C."/>
            <person name="Birren B."/>
        </authorList>
    </citation>
    <scope>NUCLEOTIDE SEQUENCE [LARGE SCALE GENOMIC DNA]</scope>
    <source>
        <strain evidence="2 3">WAL-19142</strain>
    </source>
</reference>
<keyword evidence="1" id="KW-0812">Transmembrane</keyword>
<name>A0A0J9ERC4_9FIRM</name>
<evidence type="ECO:0000313" key="3">
    <source>
        <dbReference type="Proteomes" id="UP000037392"/>
    </source>
</evidence>
<dbReference type="Proteomes" id="UP000037392">
    <property type="component" value="Unassembled WGS sequence"/>
</dbReference>
<evidence type="ECO:0000313" key="2">
    <source>
        <dbReference type="EMBL" id="KMW18385.1"/>
    </source>
</evidence>